<evidence type="ECO:0000313" key="2">
    <source>
        <dbReference type="EMBL" id="CAG6790598.1"/>
    </source>
</evidence>
<dbReference type="EMBL" id="HBUF01671837">
    <property type="protein sequence ID" value="CAG6790598.1"/>
    <property type="molecule type" value="Transcribed_RNA"/>
</dbReference>
<reference evidence="2" key="1">
    <citation type="submission" date="2021-05" db="EMBL/GenBank/DDBJ databases">
        <authorList>
            <person name="Alioto T."/>
            <person name="Alioto T."/>
            <person name="Gomez Garrido J."/>
        </authorList>
    </citation>
    <scope>NUCLEOTIDE SEQUENCE</scope>
</reference>
<protein>
    <submittedName>
        <fullName evidence="2">Uncharacterized protein</fullName>
    </submittedName>
</protein>
<name>A0A8D9BS46_9HEMI</name>
<sequence>MYIFLTRSKYLRRAVCPSVCSYNFLGNSRGPSDFSPGRPLLDVLLEDVKLRIGQLWRATGIEIPAVDTCPLNHGKRLWCLGSSSKPREKMRYSKTKKKGEKTPEIMG</sequence>
<organism evidence="2">
    <name type="scientific">Cacopsylla melanoneura</name>
    <dbReference type="NCBI Taxonomy" id="428564"/>
    <lineage>
        <taxon>Eukaryota</taxon>
        <taxon>Metazoa</taxon>
        <taxon>Ecdysozoa</taxon>
        <taxon>Arthropoda</taxon>
        <taxon>Hexapoda</taxon>
        <taxon>Insecta</taxon>
        <taxon>Pterygota</taxon>
        <taxon>Neoptera</taxon>
        <taxon>Paraneoptera</taxon>
        <taxon>Hemiptera</taxon>
        <taxon>Sternorrhyncha</taxon>
        <taxon>Psylloidea</taxon>
        <taxon>Psyllidae</taxon>
        <taxon>Psyllinae</taxon>
        <taxon>Cacopsylla</taxon>
    </lineage>
</organism>
<proteinExistence type="predicted"/>
<dbReference type="AlphaFoldDB" id="A0A8D9BS46"/>
<feature type="region of interest" description="Disordered" evidence="1">
    <location>
        <begin position="85"/>
        <end position="107"/>
    </location>
</feature>
<evidence type="ECO:0000256" key="1">
    <source>
        <dbReference type="SAM" id="MobiDB-lite"/>
    </source>
</evidence>
<accession>A0A8D9BS46</accession>